<organism evidence="2 3">
    <name type="scientific">Tetrahymena thermophila (strain SB210)</name>
    <dbReference type="NCBI Taxonomy" id="312017"/>
    <lineage>
        <taxon>Eukaryota</taxon>
        <taxon>Sar</taxon>
        <taxon>Alveolata</taxon>
        <taxon>Ciliophora</taxon>
        <taxon>Intramacronucleata</taxon>
        <taxon>Oligohymenophorea</taxon>
        <taxon>Hymenostomatida</taxon>
        <taxon>Tetrahymenina</taxon>
        <taxon>Tetrahymenidae</taxon>
        <taxon>Tetrahymena</taxon>
    </lineage>
</organism>
<gene>
    <name evidence="2" type="ORF">TTHERM_00532020</name>
</gene>
<dbReference type="CDD" id="cd22753">
    <property type="entry name" value="OTU_ALG13-like"/>
    <property type="match status" value="1"/>
</dbReference>
<evidence type="ECO:0000313" key="2">
    <source>
        <dbReference type="EMBL" id="EAS04080.2"/>
    </source>
</evidence>
<dbReference type="Gene3D" id="2.40.50.140">
    <property type="entry name" value="Nucleic acid-binding proteins"/>
    <property type="match status" value="1"/>
</dbReference>
<dbReference type="Proteomes" id="UP000009168">
    <property type="component" value="Unassembled WGS sequence"/>
</dbReference>
<sequence length="580" mass="67195">MDEIIQSILDENDLVVKQIPEGPFSLMRAISNCLYFTSINYKQIQEQCIRFLQQMIDQKKLPEKLNQFKNSITLYNDFILDPNKFDYHKVNLELVSLLFQTKIQVYYINEENQLLSFIINNRYKRKIEMIYTNNHYDPIFSRKFIQLITISQSIVQKIIDQSLEVNGKAQDKFINYEYENWLLDRIMQLNEMNSMTQINQCDSNGTQQYTRFKRSLSDNYNVNYGTQQDIYQEENQIPKQSGIIEESDESSNQNDNNIQAGHNQFQKTNNEHQKKKQQGYQENEYFEQNKFESNLYREKADSLITPKLDISQVQTLDKRPIISPIYFVKSNPPGISPKPNLNTNVQKFEWKNQDDSNEDSIIEERSNGNEMSAQSSLNTSSQGPSSKRGSGKFNAANITGNSPTKLKSEKDAPLSQFAQKKPKIVEMGQEKVTGSLKFFDEKKNFGFFVLDSDGSDIFVYYDDLEQAGITKKMLKESVEKKTKLYFKFNCMSYVGKYQNSKKAVDIELIGSFQTEESEAAKQETDDNLEEQTKQSNLLEGLVNQSSTENQQITSEQKKKQLSERFAGFSSIIAASQNTKS</sequence>
<dbReference type="STRING" id="312017.Q248G5"/>
<dbReference type="EMBL" id="GG662455">
    <property type="protein sequence ID" value="EAS04080.2"/>
    <property type="molecule type" value="Genomic_DNA"/>
</dbReference>
<dbReference type="KEGG" id="tet:TTHERM_00532020"/>
<reference evidence="3" key="1">
    <citation type="journal article" date="2006" name="PLoS Biol.">
        <title>Macronuclear genome sequence of the ciliate Tetrahymena thermophila, a model eukaryote.</title>
        <authorList>
            <person name="Eisen J.A."/>
            <person name="Coyne R.S."/>
            <person name="Wu M."/>
            <person name="Wu D."/>
            <person name="Thiagarajan M."/>
            <person name="Wortman J.R."/>
            <person name="Badger J.H."/>
            <person name="Ren Q."/>
            <person name="Amedeo P."/>
            <person name="Jones K.M."/>
            <person name="Tallon L.J."/>
            <person name="Delcher A.L."/>
            <person name="Salzberg S.L."/>
            <person name="Silva J.C."/>
            <person name="Haas B.J."/>
            <person name="Majoros W.H."/>
            <person name="Farzad M."/>
            <person name="Carlton J.M."/>
            <person name="Smith R.K. Jr."/>
            <person name="Garg J."/>
            <person name="Pearlman R.E."/>
            <person name="Karrer K.M."/>
            <person name="Sun L."/>
            <person name="Manning G."/>
            <person name="Elde N.C."/>
            <person name="Turkewitz A.P."/>
            <person name="Asai D.J."/>
            <person name="Wilkes D.E."/>
            <person name="Wang Y."/>
            <person name="Cai H."/>
            <person name="Collins K."/>
            <person name="Stewart B.A."/>
            <person name="Lee S.R."/>
            <person name="Wilamowska K."/>
            <person name="Weinberg Z."/>
            <person name="Ruzzo W.L."/>
            <person name="Wloga D."/>
            <person name="Gaertig J."/>
            <person name="Frankel J."/>
            <person name="Tsao C.-C."/>
            <person name="Gorovsky M.A."/>
            <person name="Keeling P.J."/>
            <person name="Waller R.F."/>
            <person name="Patron N.J."/>
            <person name="Cherry J.M."/>
            <person name="Stover N.A."/>
            <person name="Krieger C.J."/>
            <person name="del Toro C."/>
            <person name="Ryder H.F."/>
            <person name="Williamson S.C."/>
            <person name="Barbeau R.A."/>
            <person name="Hamilton E.P."/>
            <person name="Orias E."/>
        </authorList>
    </citation>
    <scope>NUCLEOTIDE SEQUENCE [LARGE SCALE GENOMIC DNA]</scope>
    <source>
        <strain evidence="3">SB210</strain>
    </source>
</reference>
<dbReference type="RefSeq" id="XP_001024325.2">
    <property type="nucleotide sequence ID" value="XM_001024325.2"/>
</dbReference>
<dbReference type="InterPro" id="IPR012340">
    <property type="entry name" value="NA-bd_OB-fold"/>
</dbReference>
<name>Q248G5_TETTS</name>
<feature type="compositionally biased region" description="Polar residues" evidence="1">
    <location>
        <begin position="368"/>
        <end position="388"/>
    </location>
</feature>
<proteinExistence type="predicted"/>
<dbReference type="Gene3D" id="3.90.70.80">
    <property type="match status" value="1"/>
</dbReference>
<dbReference type="InterPro" id="IPR049769">
    <property type="entry name" value="OTU_OTU"/>
</dbReference>
<accession>Q248G5</accession>
<dbReference type="SUPFAM" id="SSF50249">
    <property type="entry name" value="Nucleic acid-binding proteins"/>
    <property type="match status" value="1"/>
</dbReference>
<dbReference type="OrthoDB" id="20273at2759"/>
<dbReference type="GeneID" id="7830924"/>
<feature type="region of interest" description="Disordered" evidence="1">
    <location>
        <begin position="367"/>
        <end position="413"/>
    </location>
</feature>
<evidence type="ECO:0000313" key="3">
    <source>
        <dbReference type="Proteomes" id="UP000009168"/>
    </source>
</evidence>
<dbReference type="HOGENOM" id="CLU_606222_0_0_1"/>
<dbReference type="AlphaFoldDB" id="Q248G5"/>
<feature type="compositionally biased region" description="Polar residues" evidence="1">
    <location>
        <begin position="533"/>
        <end position="554"/>
    </location>
</feature>
<keyword evidence="3" id="KW-1185">Reference proteome</keyword>
<feature type="region of interest" description="Disordered" evidence="1">
    <location>
        <begin position="517"/>
        <end position="557"/>
    </location>
</feature>
<dbReference type="InParanoid" id="Q248G5"/>
<evidence type="ECO:0000256" key="1">
    <source>
        <dbReference type="SAM" id="MobiDB-lite"/>
    </source>
</evidence>
<protein>
    <submittedName>
        <fullName evidence="2">Cold-shock protein, putative</fullName>
    </submittedName>
</protein>
<feature type="compositionally biased region" description="Polar residues" evidence="1">
    <location>
        <begin position="396"/>
        <end position="405"/>
    </location>
</feature>